<dbReference type="InterPro" id="IPR007260">
    <property type="entry name" value="NanE"/>
</dbReference>
<comment type="similarity">
    <text evidence="4">Belongs to the NanE family.</text>
</comment>
<comment type="caution">
    <text evidence="8">The sequence shown here is derived from an EMBL/GenBank/DDBJ whole genome shotgun (WGS) entry which is preliminary data.</text>
</comment>
<comment type="catalytic activity">
    <reaction evidence="1">
        <text>an N-acyl-D-glucosamine 6-phosphate = an N-acyl-D-mannosamine 6-phosphate</text>
        <dbReference type="Rhea" id="RHEA:23932"/>
        <dbReference type="ChEBI" id="CHEBI:57599"/>
        <dbReference type="ChEBI" id="CHEBI:57666"/>
        <dbReference type="EC" id="5.1.3.9"/>
    </reaction>
</comment>
<evidence type="ECO:0000256" key="6">
    <source>
        <dbReference type="ARBA" id="ARBA00023235"/>
    </source>
</evidence>
<organism evidence="8 9">
    <name type="scientific">Leifsonia soli</name>
    <dbReference type="NCBI Taxonomy" id="582665"/>
    <lineage>
        <taxon>Bacteria</taxon>
        <taxon>Bacillati</taxon>
        <taxon>Actinomycetota</taxon>
        <taxon>Actinomycetes</taxon>
        <taxon>Micrococcales</taxon>
        <taxon>Microbacteriaceae</taxon>
        <taxon>Leifsonia</taxon>
    </lineage>
</organism>
<name>A0A852T276_9MICO</name>
<dbReference type="GO" id="GO:0019262">
    <property type="term" value="P:N-acetylneuraminate catabolic process"/>
    <property type="evidence" value="ECO:0007669"/>
    <property type="project" value="UniProtKB-UniPathway"/>
</dbReference>
<dbReference type="UniPathway" id="UPA00629">
    <property type="reaction ID" value="UER00682"/>
</dbReference>
<evidence type="ECO:0000256" key="1">
    <source>
        <dbReference type="ARBA" id="ARBA00000056"/>
    </source>
</evidence>
<gene>
    <name evidence="8" type="ORF">BJ963_002313</name>
</gene>
<keyword evidence="6 8" id="KW-0413">Isomerase</keyword>
<evidence type="ECO:0000256" key="4">
    <source>
        <dbReference type="ARBA" id="ARBA00007439"/>
    </source>
</evidence>
<evidence type="ECO:0000256" key="2">
    <source>
        <dbReference type="ARBA" id="ARBA00002147"/>
    </source>
</evidence>
<dbReference type="PANTHER" id="PTHR36204">
    <property type="entry name" value="N-ACETYLMANNOSAMINE-6-PHOSPHATE 2-EPIMERASE-RELATED"/>
    <property type="match status" value="1"/>
</dbReference>
<evidence type="ECO:0000256" key="3">
    <source>
        <dbReference type="ARBA" id="ARBA00005081"/>
    </source>
</evidence>
<dbReference type="Proteomes" id="UP000589620">
    <property type="component" value="Unassembled WGS sequence"/>
</dbReference>
<dbReference type="Gene3D" id="3.20.20.70">
    <property type="entry name" value="Aldolase class I"/>
    <property type="match status" value="1"/>
</dbReference>
<dbReference type="NCBIfam" id="NF002231">
    <property type="entry name" value="PRK01130.1"/>
    <property type="match status" value="1"/>
</dbReference>
<evidence type="ECO:0000256" key="7">
    <source>
        <dbReference type="ARBA" id="ARBA00023277"/>
    </source>
</evidence>
<dbReference type="EMBL" id="JACCBJ010000001">
    <property type="protein sequence ID" value="NYD74794.1"/>
    <property type="molecule type" value="Genomic_DNA"/>
</dbReference>
<dbReference type="AlphaFoldDB" id="A0A852T276"/>
<dbReference type="InterPro" id="IPR011060">
    <property type="entry name" value="RibuloseP-bd_barrel"/>
</dbReference>
<comment type="pathway">
    <text evidence="3">Amino-sugar metabolism; N-acetylneuraminate degradation; D-fructose 6-phosphate from N-acetylneuraminate: step 3/5.</text>
</comment>
<dbReference type="GO" id="GO:0006053">
    <property type="term" value="P:N-acetylmannosamine catabolic process"/>
    <property type="evidence" value="ECO:0007669"/>
    <property type="project" value="TreeGrafter"/>
</dbReference>
<sequence length="241" mass="24482">MQAHSSSSEGALARTADGRLGALAAIEGGLVVSCQAQQGSPMRDTATIARLAASALQGGAVALRVNGPDDVSAVRPLTDVPVIGLDKRMGPRRNIITHTDEQVIALAAAGADVVAVDATAEVAGDVASRVRSAVLAVPVPIMADVSTLDEGLTAWDAGAAFVGTTLSGYTPYSRMDPGPDIELVAELASRGVRVLAEGRFQTPEQVARAFDAGAFAVVVGGAITDPIAITRRFAAATPRST</sequence>
<accession>A0A852T276</accession>
<dbReference type="Pfam" id="PF04131">
    <property type="entry name" value="NanE"/>
    <property type="match status" value="1"/>
</dbReference>
<dbReference type="InterPro" id="IPR013785">
    <property type="entry name" value="Aldolase_TIM"/>
</dbReference>
<dbReference type="PANTHER" id="PTHR36204:SF1">
    <property type="entry name" value="N-ACETYLMANNOSAMINE-6-PHOSPHATE 2-EPIMERASE-RELATED"/>
    <property type="match status" value="1"/>
</dbReference>
<evidence type="ECO:0000313" key="9">
    <source>
        <dbReference type="Proteomes" id="UP000589620"/>
    </source>
</evidence>
<comment type="function">
    <text evidence="2">Converts N-acetylmannosamine-6-phosphate (ManNAc-6-P) to N-acetylglucosamine-6-phosphate (GlcNAc-6-P).</text>
</comment>
<evidence type="ECO:0000256" key="5">
    <source>
        <dbReference type="ARBA" id="ARBA00013180"/>
    </source>
</evidence>
<dbReference type="SUPFAM" id="SSF51366">
    <property type="entry name" value="Ribulose-phoshate binding barrel"/>
    <property type="match status" value="1"/>
</dbReference>
<dbReference type="EC" id="5.1.3.9" evidence="5"/>
<dbReference type="GO" id="GO:0005829">
    <property type="term" value="C:cytosol"/>
    <property type="evidence" value="ECO:0007669"/>
    <property type="project" value="TreeGrafter"/>
</dbReference>
<keyword evidence="7" id="KW-0119">Carbohydrate metabolism</keyword>
<dbReference type="GO" id="GO:0047465">
    <property type="term" value="F:N-acylglucosamine-6-phosphate 2-epimerase activity"/>
    <property type="evidence" value="ECO:0007669"/>
    <property type="project" value="UniProtKB-EC"/>
</dbReference>
<evidence type="ECO:0000313" key="8">
    <source>
        <dbReference type="EMBL" id="NYD74794.1"/>
    </source>
</evidence>
<reference evidence="8 9" key="1">
    <citation type="submission" date="2020-07" db="EMBL/GenBank/DDBJ databases">
        <title>Sequencing the genomes of 1000 actinobacteria strains.</title>
        <authorList>
            <person name="Klenk H.-P."/>
        </authorList>
    </citation>
    <scope>NUCLEOTIDE SEQUENCE [LARGE SCALE GENOMIC DNA]</scope>
    <source>
        <strain evidence="8 9">DSM 23871</strain>
    </source>
</reference>
<proteinExistence type="inferred from homology"/>
<keyword evidence="9" id="KW-1185">Reference proteome</keyword>
<dbReference type="RefSeq" id="WP_343037268.1">
    <property type="nucleotide sequence ID" value="NZ_BAAAPX010000001.1"/>
</dbReference>
<protein>
    <recommendedName>
        <fullName evidence="5">N-acylglucosamine-6-phosphate 2-epimerase</fullName>
        <ecNumber evidence="5">5.1.3.9</ecNumber>
    </recommendedName>
</protein>